<dbReference type="Gene3D" id="3.40.50.720">
    <property type="entry name" value="NAD(P)-binding Rossmann-like Domain"/>
    <property type="match status" value="1"/>
</dbReference>
<dbReference type="InterPro" id="IPR020904">
    <property type="entry name" value="Sc_DH/Rdtase_CS"/>
</dbReference>
<organism evidence="5 6">
    <name type="scientific">Coccomyxa viridis</name>
    <dbReference type="NCBI Taxonomy" id="1274662"/>
    <lineage>
        <taxon>Eukaryota</taxon>
        <taxon>Viridiplantae</taxon>
        <taxon>Chlorophyta</taxon>
        <taxon>core chlorophytes</taxon>
        <taxon>Trebouxiophyceae</taxon>
        <taxon>Trebouxiophyceae incertae sedis</taxon>
        <taxon>Coccomyxaceae</taxon>
        <taxon>Coccomyxa</taxon>
    </lineage>
</organism>
<comment type="similarity">
    <text evidence="1 3">Belongs to the short-chain dehydrogenases/reductases (SDR) family.</text>
</comment>
<dbReference type="EMBL" id="CAXHTA020000018">
    <property type="protein sequence ID" value="CAL5228116.1"/>
    <property type="molecule type" value="Genomic_DNA"/>
</dbReference>
<reference evidence="5 6" key="1">
    <citation type="submission" date="2024-06" db="EMBL/GenBank/DDBJ databases">
        <authorList>
            <person name="Kraege A."/>
            <person name="Thomma B."/>
        </authorList>
    </citation>
    <scope>NUCLEOTIDE SEQUENCE [LARGE SCALE GENOMIC DNA]</scope>
</reference>
<evidence type="ECO:0000313" key="5">
    <source>
        <dbReference type="EMBL" id="CAL5228116.1"/>
    </source>
</evidence>
<evidence type="ECO:0000256" key="1">
    <source>
        <dbReference type="ARBA" id="ARBA00006484"/>
    </source>
</evidence>
<keyword evidence="2" id="KW-0560">Oxidoreductase</keyword>
<dbReference type="SUPFAM" id="SSF51735">
    <property type="entry name" value="NAD(P)-binding Rossmann-fold domains"/>
    <property type="match status" value="1"/>
</dbReference>
<dbReference type="PANTHER" id="PTHR44169">
    <property type="entry name" value="NADPH-DEPENDENT 1-ACYLDIHYDROXYACETONE PHOSPHATE REDUCTASE"/>
    <property type="match status" value="1"/>
</dbReference>
<dbReference type="Pfam" id="PF00106">
    <property type="entry name" value="adh_short"/>
    <property type="match status" value="1"/>
</dbReference>
<dbReference type="InterPro" id="IPR002347">
    <property type="entry name" value="SDR_fam"/>
</dbReference>
<gene>
    <name evidence="5" type="primary">g11193</name>
    <name evidence="5" type="ORF">VP750_LOCUS10022</name>
</gene>
<protein>
    <submittedName>
        <fullName evidence="5">G11193 protein</fullName>
    </submittedName>
</protein>
<accession>A0ABP1GBH4</accession>
<dbReference type="PRINTS" id="PR00080">
    <property type="entry name" value="SDRFAMILY"/>
</dbReference>
<proteinExistence type="inferred from homology"/>
<evidence type="ECO:0000256" key="2">
    <source>
        <dbReference type="ARBA" id="ARBA00023002"/>
    </source>
</evidence>
<dbReference type="PRINTS" id="PR00081">
    <property type="entry name" value="GDHRDH"/>
</dbReference>
<dbReference type="InterPro" id="IPR057326">
    <property type="entry name" value="KR_dom"/>
</dbReference>
<keyword evidence="6" id="KW-1185">Reference proteome</keyword>
<comment type="caution">
    <text evidence="5">The sequence shown here is derived from an EMBL/GenBank/DDBJ whole genome shotgun (WGS) entry which is preliminary data.</text>
</comment>
<dbReference type="PANTHER" id="PTHR44169:SF6">
    <property type="entry name" value="NADPH-DEPENDENT 1-ACYLDIHYDROXYACETONE PHOSPHATE REDUCTASE"/>
    <property type="match status" value="1"/>
</dbReference>
<dbReference type="Proteomes" id="UP001497392">
    <property type="component" value="Unassembled WGS sequence"/>
</dbReference>
<name>A0ABP1GBH4_9CHLO</name>
<dbReference type="PROSITE" id="PS00061">
    <property type="entry name" value="ADH_SHORT"/>
    <property type="match status" value="1"/>
</dbReference>
<evidence type="ECO:0000256" key="3">
    <source>
        <dbReference type="RuleBase" id="RU000363"/>
    </source>
</evidence>
<feature type="domain" description="Ketoreductase" evidence="4">
    <location>
        <begin position="4"/>
        <end position="185"/>
    </location>
</feature>
<dbReference type="InterPro" id="IPR036291">
    <property type="entry name" value="NAD(P)-bd_dom_sf"/>
</dbReference>
<sequence>MGKRSVVITGCSSGIGRALCYALHSKVDHKGEKLFHVFATARRIQTLKQLAEDGISTATCDVTSAASVTACIEDICKQAGVIDILINNAGMQATGPLVEQPLEYFQQVMDTNLTGAVRMTQTVVPAMLARGSGLVVNICSVSSYVDLPLSAAYCASKAALLSLTNCLRMEVQALGVNVLAVTAGVIESEIRNNNKCDFDRYYGKESAYHSIADAIQKRMDVPAKDGPIMTACEAAEDIAAAIMQRKPPRELVTGGKARTALLGGFIQKWVYPEFVERKFMKMFGLQGLKAASA</sequence>
<evidence type="ECO:0000259" key="4">
    <source>
        <dbReference type="SMART" id="SM00822"/>
    </source>
</evidence>
<evidence type="ECO:0000313" key="6">
    <source>
        <dbReference type="Proteomes" id="UP001497392"/>
    </source>
</evidence>
<dbReference type="SMART" id="SM00822">
    <property type="entry name" value="PKS_KR"/>
    <property type="match status" value="1"/>
</dbReference>